<evidence type="ECO:0000256" key="1">
    <source>
        <dbReference type="ARBA" id="ARBA00001971"/>
    </source>
</evidence>
<comment type="similarity">
    <text evidence="2">Belongs to the cytochrome P450 family.</text>
</comment>
<feature type="binding site" description="axial binding residue" evidence="7">
    <location>
        <position position="485"/>
    </location>
    <ligand>
        <name>heme</name>
        <dbReference type="ChEBI" id="CHEBI:30413"/>
    </ligand>
    <ligandPart>
        <name>Fe</name>
        <dbReference type="ChEBI" id="CHEBI:18248"/>
    </ligandPart>
</feature>
<dbReference type="GO" id="GO:0016705">
    <property type="term" value="F:oxidoreductase activity, acting on paired donors, with incorporation or reduction of molecular oxygen"/>
    <property type="evidence" value="ECO:0007669"/>
    <property type="project" value="InterPro"/>
</dbReference>
<evidence type="ECO:0000256" key="4">
    <source>
        <dbReference type="ARBA" id="ARBA00022723"/>
    </source>
</evidence>
<evidence type="ECO:0000256" key="2">
    <source>
        <dbReference type="ARBA" id="ARBA00010617"/>
    </source>
</evidence>
<organism evidence="9 10">
    <name type="scientific">Purpureocillium lilacinum</name>
    <name type="common">Paecilomyces lilacinus</name>
    <dbReference type="NCBI Taxonomy" id="33203"/>
    <lineage>
        <taxon>Eukaryota</taxon>
        <taxon>Fungi</taxon>
        <taxon>Dikarya</taxon>
        <taxon>Ascomycota</taxon>
        <taxon>Pezizomycotina</taxon>
        <taxon>Sordariomycetes</taxon>
        <taxon>Hypocreomycetidae</taxon>
        <taxon>Hypocreales</taxon>
        <taxon>Ophiocordycipitaceae</taxon>
        <taxon>Purpureocillium</taxon>
    </lineage>
</organism>
<evidence type="ECO:0000256" key="8">
    <source>
        <dbReference type="SAM" id="Phobius"/>
    </source>
</evidence>
<sequence length="539" mass="59601">MANLTESAMLDQLSGTMMEERQRNLGPILMAATALVVVLLSSMARYLKSVSKQVNLASFLGKPLRNIPQVTGYPLLGILPQMCREGLYSSAMKSLFDAAKDSGISSSSAVGIPVVFVRDPAIIRQVLVHNSNSITRLAPDGSGPFNIMQRITGTIAASANGEDWHRWRKGFLKDFSNATALRQAYDDIRRIAKRHVQAMRDARSGSDLGRVMEAYALDTVWSVTIGDDTVSKSSADITDVMSGYGDIVGSPSHLWRHFLRNFFAFKSFQDPDHVERNVGEQINGVLHKLLNRNLANLDPETLYCDGRKNNFLRNTSKESGGTSDLPVTQDVLAQARQVFSLGHEAPTLLLVWAIYELSLHPDVITKLRQEILQNMPDNGDLDFETLRSMPYLDAVTSELLRMHPPISTTSRIVTEPIPVQTRTNDAAVIPAGAHLFASIHLLHHDKLVWGDNADEFVPERWEGLRASAAESRCEYMPFLAGPRGCPSSNFVMVQMKTMLVELLTQVDIELPNSTGLEKCIGGVVKPSRPVEYSLKEICV</sequence>
<keyword evidence="6" id="KW-0560">Oxidoreductase</keyword>
<gene>
    <name evidence="9" type="ORF">VFPFJ_11120</name>
</gene>
<dbReference type="PANTHER" id="PTHR24305">
    <property type="entry name" value="CYTOCHROME P450"/>
    <property type="match status" value="1"/>
</dbReference>
<evidence type="ECO:0000313" key="10">
    <source>
        <dbReference type="Proteomes" id="UP000078340"/>
    </source>
</evidence>
<protein>
    <submittedName>
        <fullName evidence="9">Cytochrome p450 domain-containing protein</fullName>
    </submittedName>
</protein>
<evidence type="ECO:0000313" key="9">
    <source>
        <dbReference type="EMBL" id="OAQ67531.1"/>
    </source>
</evidence>
<reference evidence="9 10" key="1">
    <citation type="submission" date="2016-02" db="EMBL/GenBank/DDBJ databases">
        <title>Biosynthesis of antibiotic leucinostatins and their inhibition on Phytophthora in bio-control Purpureocillium lilacinum.</title>
        <authorList>
            <person name="Wang G."/>
            <person name="Liu Z."/>
            <person name="Lin R."/>
            <person name="Li E."/>
            <person name="Mao Z."/>
            <person name="Ling J."/>
            <person name="Yin W."/>
            <person name="Xie B."/>
        </authorList>
    </citation>
    <scope>NUCLEOTIDE SEQUENCE [LARGE SCALE GENOMIC DNA]</scope>
    <source>
        <strain evidence="9">PLFJ-1</strain>
    </source>
</reference>
<comment type="cofactor">
    <cofactor evidence="1 7">
        <name>heme</name>
        <dbReference type="ChEBI" id="CHEBI:30413"/>
    </cofactor>
</comment>
<dbReference type="GO" id="GO:0005506">
    <property type="term" value="F:iron ion binding"/>
    <property type="evidence" value="ECO:0007669"/>
    <property type="project" value="InterPro"/>
</dbReference>
<dbReference type="Proteomes" id="UP000078340">
    <property type="component" value="Unassembled WGS sequence"/>
</dbReference>
<evidence type="ECO:0000256" key="5">
    <source>
        <dbReference type="ARBA" id="ARBA00023004"/>
    </source>
</evidence>
<dbReference type="GO" id="GO:0004497">
    <property type="term" value="F:monooxygenase activity"/>
    <property type="evidence" value="ECO:0007669"/>
    <property type="project" value="UniProtKB-KW"/>
</dbReference>
<keyword evidence="8" id="KW-0472">Membrane</keyword>
<dbReference type="STRING" id="33203.A0A179FQW0"/>
<dbReference type="InterPro" id="IPR002403">
    <property type="entry name" value="Cyt_P450_E_grp-IV"/>
</dbReference>
<dbReference type="AlphaFoldDB" id="A0A179FQW0"/>
<dbReference type="EMBL" id="LSBI01000022">
    <property type="protein sequence ID" value="OAQ67531.1"/>
    <property type="molecule type" value="Genomic_DNA"/>
</dbReference>
<keyword evidence="8" id="KW-1133">Transmembrane helix</keyword>
<dbReference type="InterPro" id="IPR036396">
    <property type="entry name" value="Cyt_P450_sf"/>
</dbReference>
<accession>A0A179FQW0</accession>
<dbReference type="KEGG" id="plj:28893236"/>
<dbReference type="InterPro" id="IPR001128">
    <property type="entry name" value="Cyt_P450"/>
</dbReference>
<name>A0A179FQW0_PURLI</name>
<dbReference type="PANTHER" id="PTHR24305:SF166">
    <property type="entry name" value="CYTOCHROME P450 12A4, MITOCHONDRIAL-RELATED"/>
    <property type="match status" value="1"/>
</dbReference>
<keyword evidence="6" id="KW-0503">Monooxygenase</keyword>
<keyword evidence="5 7" id="KW-0408">Iron</keyword>
<evidence type="ECO:0000256" key="6">
    <source>
        <dbReference type="ARBA" id="ARBA00023033"/>
    </source>
</evidence>
<dbReference type="SUPFAM" id="SSF48264">
    <property type="entry name" value="Cytochrome P450"/>
    <property type="match status" value="1"/>
</dbReference>
<dbReference type="OMA" id="TREWHEP"/>
<dbReference type="CDD" id="cd00302">
    <property type="entry name" value="cytochrome_P450"/>
    <property type="match status" value="1"/>
</dbReference>
<dbReference type="Gene3D" id="1.10.630.10">
    <property type="entry name" value="Cytochrome P450"/>
    <property type="match status" value="1"/>
</dbReference>
<dbReference type="Pfam" id="PF00067">
    <property type="entry name" value="p450"/>
    <property type="match status" value="1"/>
</dbReference>
<dbReference type="GeneID" id="28893236"/>
<dbReference type="GO" id="GO:0020037">
    <property type="term" value="F:heme binding"/>
    <property type="evidence" value="ECO:0007669"/>
    <property type="project" value="InterPro"/>
</dbReference>
<dbReference type="InterPro" id="IPR050121">
    <property type="entry name" value="Cytochrome_P450_monoxygenase"/>
</dbReference>
<evidence type="ECO:0000256" key="7">
    <source>
        <dbReference type="PIRSR" id="PIRSR602403-1"/>
    </source>
</evidence>
<proteinExistence type="inferred from homology"/>
<comment type="caution">
    <text evidence="9">The sequence shown here is derived from an EMBL/GenBank/DDBJ whole genome shotgun (WGS) entry which is preliminary data.</text>
</comment>
<dbReference type="PRINTS" id="PR00465">
    <property type="entry name" value="EP450IV"/>
</dbReference>
<keyword evidence="4 7" id="KW-0479">Metal-binding</keyword>
<keyword evidence="3 7" id="KW-0349">Heme</keyword>
<keyword evidence="8" id="KW-0812">Transmembrane</keyword>
<feature type="transmembrane region" description="Helical" evidence="8">
    <location>
        <begin position="25"/>
        <end position="47"/>
    </location>
</feature>
<evidence type="ECO:0000256" key="3">
    <source>
        <dbReference type="ARBA" id="ARBA00022617"/>
    </source>
</evidence>